<dbReference type="PANTHER" id="PTHR35271:SF1">
    <property type="entry name" value="ABC TRANSPORTER, SUBSTRATE-BINDING LIPOPROTEIN"/>
    <property type="match status" value="1"/>
</dbReference>
<dbReference type="Gene3D" id="3.40.50.2300">
    <property type="match status" value="2"/>
</dbReference>
<keyword evidence="1" id="KW-0732">Signal</keyword>
<feature type="signal peptide" evidence="1">
    <location>
        <begin position="1"/>
        <end position="24"/>
    </location>
</feature>
<dbReference type="AlphaFoldDB" id="A0A317MUP9"/>
<gene>
    <name evidence="2" type="ORF">C7443_107134</name>
</gene>
<reference evidence="2 3" key="1">
    <citation type="submission" date="2018-05" db="EMBL/GenBank/DDBJ databases">
        <title>Genomic Encyclopedia of Type Strains, Phase IV (KMG-IV): sequencing the most valuable type-strain genomes for metagenomic binning, comparative biology and taxonomic classification.</title>
        <authorList>
            <person name="Goeker M."/>
        </authorList>
    </citation>
    <scope>NUCLEOTIDE SEQUENCE [LARGE SCALE GENOMIC DNA]</scope>
    <source>
        <strain evidence="2 3">DSM 23606</strain>
    </source>
</reference>
<evidence type="ECO:0000313" key="3">
    <source>
        <dbReference type="Proteomes" id="UP000246569"/>
    </source>
</evidence>
<dbReference type="CDD" id="cd06325">
    <property type="entry name" value="PBP1_ABC_unchar_transporter"/>
    <property type="match status" value="1"/>
</dbReference>
<dbReference type="PANTHER" id="PTHR35271">
    <property type="entry name" value="ABC TRANSPORTER, SUBSTRATE-BINDING LIPOPROTEIN-RELATED"/>
    <property type="match status" value="1"/>
</dbReference>
<sequence>MNNPRILAALLLAATAFAQPLAQAAERRLGLTQIVEHPSLDAVRKGILDELATHDLSDGHGLRVDFQSAQGNPATAAQIARKFVGEGSDVIVAIATPSAQAVAAATRDIPIVFAAVSDPLAAKLVRDLEHPGGNVTGTSDLTPAAEQIRLIRAVLPQARRIGVLFNPGEANSVALLARFKTEAAAQGFSVVESGAPKSSDVLNAARALVGKVDAIFIPLDNTVVSALEAVIKVGGEAKLPVFSADTDSVTRGTLAAVGFDYYDLGRQSGAQVWRVLQGTAPGEMPVESVEKLSLVLNLKAARAMGVELPPELLARAAKVLH</sequence>
<comment type="caution">
    <text evidence="2">The sequence shown here is derived from an EMBL/GenBank/DDBJ whole genome shotgun (WGS) entry which is preliminary data.</text>
</comment>
<evidence type="ECO:0000313" key="2">
    <source>
        <dbReference type="EMBL" id="PWV60560.1"/>
    </source>
</evidence>
<dbReference type="Pfam" id="PF04392">
    <property type="entry name" value="ABC_sub_bind"/>
    <property type="match status" value="1"/>
</dbReference>
<dbReference type="RefSeq" id="WP_246004654.1">
    <property type="nucleotide sequence ID" value="NZ_QGTJ01000007.1"/>
</dbReference>
<evidence type="ECO:0000256" key="1">
    <source>
        <dbReference type="SAM" id="SignalP"/>
    </source>
</evidence>
<dbReference type="InterPro" id="IPR007487">
    <property type="entry name" value="ABC_transpt-TYRBP-like"/>
</dbReference>
<accession>A0A317MUP9</accession>
<protein>
    <submittedName>
        <fullName evidence="2">Putative ABC transport system substrate-binding protein</fullName>
    </submittedName>
</protein>
<keyword evidence="3" id="KW-1185">Reference proteome</keyword>
<dbReference type="SUPFAM" id="SSF53822">
    <property type="entry name" value="Periplasmic binding protein-like I"/>
    <property type="match status" value="1"/>
</dbReference>
<dbReference type="InterPro" id="IPR028082">
    <property type="entry name" value="Peripla_BP_I"/>
</dbReference>
<dbReference type="Proteomes" id="UP000246569">
    <property type="component" value="Unassembled WGS sequence"/>
</dbReference>
<dbReference type="EMBL" id="QGTJ01000007">
    <property type="protein sequence ID" value="PWV60560.1"/>
    <property type="molecule type" value="Genomic_DNA"/>
</dbReference>
<name>A0A317MUP9_9GAMM</name>
<feature type="chain" id="PRO_5016430634" evidence="1">
    <location>
        <begin position="25"/>
        <end position="321"/>
    </location>
</feature>
<proteinExistence type="predicted"/>
<organism evidence="2 3">
    <name type="scientific">Plasticicumulans acidivorans</name>
    <dbReference type="NCBI Taxonomy" id="886464"/>
    <lineage>
        <taxon>Bacteria</taxon>
        <taxon>Pseudomonadati</taxon>
        <taxon>Pseudomonadota</taxon>
        <taxon>Gammaproteobacteria</taxon>
        <taxon>Candidatus Competibacteraceae</taxon>
        <taxon>Plasticicumulans</taxon>
    </lineage>
</organism>